<dbReference type="Proteomes" id="UP000659767">
    <property type="component" value="Unassembled WGS sequence"/>
</dbReference>
<accession>A0ABQ2TIL5</accession>
<gene>
    <name evidence="2" type="ORF">GCM10010253_53000</name>
</gene>
<keyword evidence="3" id="KW-1185">Reference proteome</keyword>
<evidence type="ECO:0000313" key="3">
    <source>
        <dbReference type="Proteomes" id="UP000659767"/>
    </source>
</evidence>
<feature type="compositionally biased region" description="Gly residues" evidence="1">
    <location>
        <begin position="1"/>
        <end position="12"/>
    </location>
</feature>
<feature type="region of interest" description="Disordered" evidence="1">
    <location>
        <begin position="1"/>
        <end position="53"/>
    </location>
</feature>
<sequence length="53" mass="5096">MLLDGQPGGGAEEPGVAVAATPVGPALGDRVHHLDAAPVGGGDEPGDVGQRAR</sequence>
<organism evidence="2 3">
    <name type="scientific">Streptomyces badius</name>
    <dbReference type="NCBI Taxonomy" id="1941"/>
    <lineage>
        <taxon>Bacteria</taxon>
        <taxon>Bacillati</taxon>
        <taxon>Actinomycetota</taxon>
        <taxon>Actinomycetes</taxon>
        <taxon>Kitasatosporales</taxon>
        <taxon>Streptomycetaceae</taxon>
        <taxon>Streptomyces</taxon>
    </lineage>
</organism>
<proteinExistence type="predicted"/>
<dbReference type="EMBL" id="BMSZ01000016">
    <property type="protein sequence ID" value="GGS71351.1"/>
    <property type="molecule type" value="Genomic_DNA"/>
</dbReference>
<evidence type="ECO:0000256" key="1">
    <source>
        <dbReference type="SAM" id="MobiDB-lite"/>
    </source>
</evidence>
<reference evidence="3" key="1">
    <citation type="journal article" date="2019" name="Int. J. Syst. Evol. Microbiol.">
        <title>The Global Catalogue of Microorganisms (GCM) 10K type strain sequencing project: providing services to taxonomists for standard genome sequencing and annotation.</title>
        <authorList>
            <consortium name="The Broad Institute Genomics Platform"/>
            <consortium name="The Broad Institute Genome Sequencing Center for Infectious Disease"/>
            <person name="Wu L."/>
            <person name="Ma J."/>
        </authorList>
    </citation>
    <scope>NUCLEOTIDE SEQUENCE [LARGE SCALE GENOMIC DNA]</scope>
    <source>
        <strain evidence="3">JCM 4350</strain>
    </source>
</reference>
<protein>
    <submittedName>
        <fullName evidence="2">Uncharacterized protein</fullName>
    </submittedName>
</protein>
<comment type="caution">
    <text evidence="2">The sequence shown here is derived from an EMBL/GenBank/DDBJ whole genome shotgun (WGS) entry which is preliminary data.</text>
</comment>
<evidence type="ECO:0000313" key="2">
    <source>
        <dbReference type="EMBL" id="GGS71351.1"/>
    </source>
</evidence>
<name>A0ABQ2TIL5_STRBA</name>
<feature type="compositionally biased region" description="Low complexity" evidence="1">
    <location>
        <begin position="13"/>
        <end position="26"/>
    </location>
</feature>